<reference evidence="1" key="1">
    <citation type="submission" date="2020-12" db="EMBL/GenBank/DDBJ databases">
        <title>Enhanced detection system for hospital associated transmission using whole genome sequencing surveillance.</title>
        <authorList>
            <person name="Harrison L.H."/>
            <person name="Van Tyne D."/>
            <person name="Marsh J.W."/>
            <person name="Griffith M.P."/>
            <person name="Snyder D.J."/>
            <person name="Cooper V.S."/>
            <person name="Mustapha M."/>
        </authorList>
    </citation>
    <scope>NUCLEOTIDE SEQUENCE</scope>
    <source>
        <strain evidence="1">PSB00042</strain>
    </source>
</reference>
<evidence type="ECO:0000313" key="2">
    <source>
        <dbReference type="Proteomes" id="UP000637061"/>
    </source>
</evidence>
<sequence>MSQKKKAVYDLYPRMTDTVINENRQQMPKRVSRDFSDNDILRVLMESNPAMMHSLNFLILSEEFYWKSQGGDVIFPESPAVLDNLLRAKYQMDSPEGFRLPFSAFSVAIPNGYAFNGVRLLPFMVTFIHHRTAQDITTLPFCRKIGLREPPGFGYAESRPEAMALSITFRDPTNRHAYIRTLQLDEALPRVLKCQTAMEYKQVVGDYEDKFGVIDLTESELEAQFLAVKLVAALGVYHMATNGDRLSDGYPGSQEPRMNNRDKSLRMRFSTLRNKADVDAIEARDAFYRTWFFRQLRADRYYQGEHEKTPRGSRYSFVSDTVVGQKVTPHTQRDD</sequence>
<evidence type="ECO:0000313" key="1">
    <source>
        <dbReference type="EMBL" id="MBI6882859.1"/>
    </source>
</evidence>
<protein>
    <submittedName>
        <fullName evidence="1">Uncharacterized protein</fullName>
    </submittedName>
</protein>
<organism evidence="1 2">
    <name type="scientific">Pseudomonas putida</name>
    <name type="common">Arthrobacter siderocapsulatus</name>
    <dbReference type="NCBI Taxonomy" id="303"/>
    <lineage>
        <taxon>Bacteria</taxon>
        <taxon>Pseudomonadati</taxon>
        <taxon>Pseudomonadota</taxon>
        <taxon>Gammaproteobacteria</taxon>
        <taxon>Pseudomonadales</taxon>
        <taxon>Pseudomonadaceae</taxon>
        <taxon>Pseudomonas</taxon>
    </lineage>
</organism>
<dbReference type="AlphaFoldDB" id="A0A8I1ECP1"/>
<dbReference type="Proteomes" id="UP000637061">
    <property type="component" value="Unassembled WGS sequence"/>
</dbReference>
<gene>
    <name evidence="1" type="ORF">JEU22_02955</name>
</gene>
<comment type="caution">
    <text evidence="1">The sequence shown here is derived from an EMBL/GenBank/DDBJ whole genome shotgun (WGS) entry which is preliminary data.</text>
</comment>
<accession>A0A8I1ECP1</accession>
<dbReference type="EMBL" id="JAEHTE010000002">
    <property type="protein sequence ID" value="MBI6882859.1"/>
    <property type="molecule type" value="Genomic_DNA"/>
</dbReference>
<dbReference type="RefSeq" id="WP_198746483.1">
    <property type="nucleotide sequence ID" value="NZ_JAEHTE010000002.1"/>
</dbReference>
<name>A0A8I1ECP1_PSEPU</name>
<proteinExistence type="predicted"/>